<comment type="subcellular location">
    <subcellularLocation>
        <location evidence="1">Membrane</location>
        <topology evidence="1">Single-pass membrane protein</topology>
    </subcellularLocation>
</comment>
<evidence type="ECO:0000256" key="3">
    <source>
        <dbReference type="ARBA" id="ARBA00022729"/>
    </source>
</evidence>
<keyword evidence="4" id="KW-1133">Transmembrane helix</keyword>
<gene>
    <name evidence="7" type="ORF">LUZ61_007057</name>
</gene>
<dbReference type="GO" id="GO:0016020">
    <property type="term" value="C:membrane"/>
    <property type="evidence" value="ECO:0007669"/>
    <property type="project" value="UniProtKB-SubCell"/>
</dbReference>
<evidence type="ECO:0000256" key="2">
    <source>
        <dbReference type="ARBA" id="ARBA00022692"/>
    </source>
</evidence>
<accession>A0AAD5ZSN1</accession>
<dbReference type="InterPro" id="IPR000719">
    <property type="entry name" value="Prot_kinase_dom"/>
</dbReference>
<dbReference type="InterPro" id="IPR008271">
    <property type="entry name" value="Ser/Thr_kinase_AS"/>
</dbReference>
<evidence type="ECO:0000313" key="7">
    <source>
        <dbReference type="EMBL" id="KAJ3703352.1"/>
    </source>
</evidence>
<dbReference type="Gene3D" id="3.30.200.20">
    <property type="entry name" value="Phosphorylase Kinase, domain 1"/>
    <property type="match status" value="1"/>
</dbReference>
<keyword evidence="5" id="KW-0472">Membrane</keyword>
<dbReference type="PANTHER" id="PTHR47974:SF4">
    <property type="entry name" value="RECEPTOR-LIKE SERINE_THREONINE-PROTEIN KINASE"/>
    <property type="match status" value="1"/>
</dbReference>
<dbReference type="Pfam" id="PF00069">
    <property type="entry name" value="Pkinase"/>
    <property type="match status" value="1"/>
</dbReference>
<dbReference type="PROSITE" id="PS50011">
    <property type="entry name" value="PROTEIN_KINASE_DOM"/>
    <property type="match status" value="1"/>
</dbReference>
<dbReference type="AlphaFoldDB" id="A0AAD5ZSN1"/>
<evidence type="ECO:0000256" key="5">
    <source>
        <dbReference type="ARBA" id="ARBA00023136"/>
    </source>
</evidence>
<dbReference type="GO" id="GO:0005524">
    <property type="term" value="F:ATP binding"/>
    <property type="evidence" value="ECO:0007669"/>
    <property type="project" value="InterPro"/>
</dbReference>
<dbReference type="PANTHER" id="PTHR47974">
    <property type="entry name" value="OS07G0415500 PROTEIN"/>
    <property type="match status" value="1"/>
</dbReference>
<dbReference type="EMBL" id="JAMRDG010000001">
    <property type="protein sequence ID" value="KAJ3703352.1"/>
    <property type="molecule type" value="Genomic_DNA"/>
</dbReference>
<evidence type="ECO:0000256" key="1">
    <source>
        <dbReference type="ARBA" id="ARBA00004167"/>
    </source>
</evidence>
<dbReference type="FunFam" id="1.10.510.10:FF:000302">
    <property type="entry name" value="Serine/threonine-protein kinase"/>
    <property type="match status" value="1"/>
</dbReference>
<dbReference type="GO" id="GO:0004672">
    <property type="term" value="F:protein kinase activity"/>
    <property type="evidence" value="ECO:0007669"/>
    <property type="project" value="InterPro"/>
</dbReference>
<dbReference type="PIRSF" id="PIRSF000654">
    <property type="entry name" value="Integrin-linked_kinase"/>
    <property type="match status" value="1"/>
</dbReference>
<protein>
    <recommendedName>
        <fullName evidence="6">Protein kinase domain-containing protein</fullName>
    </recommendedName>
</protein>
<dbReference type="SUPFAM" id="SSF56112">
    <property type="entry name" value="Protein kinase-like (PK-like)"/>
    <property type="match status" value="1"/>
</dbReference>
<dbReference type="Proteomes" id="UP001210211">
    <property type="component" value="Unassembled WGS sequence"/>
</dbReference>
<organism evidence="7 8">
    <name type="scientific">Rhynchospora tenuis</name>
    <dbReference type="NCBI Taxonomy" id="198213"/>
    <lineage>
        <taxon>Eukaryota</taxon>
        <taxon>Viridiplantae</taxon>
        <taxon>Streptophyta</taxon>
        <taxon>Embryophyta</taxon>
        <taxon>Tracheophyta</taxon>
        <taxon>Spermatophyta</taxon>
        <taxon>Magnoliopsida</taxon>
        <taxon>Liliopsida</taxon>
        <taxon>Poales</taxon>
        <taxon>Cyperaceae</taxon>
        <taxon>Cyperoideae</taxon>
        <taxon>Rhynchosporeae</taxon>
        <taxon>Rhynchospora</taxon>
    </lineage>
</organism>
<dbReference type="PROSITE" id="PS00108">
    <property type="entry name" value="PROTEIN_KINASE_ST"/>
    <property type="match status" value="1"/>
</dbReference>
<evidence type="ECO:0000256" key="4">
    <source>
        <dbReference type="ARBA" id="ARBA00022989"/>
    </source>
</evidence>
<name>A0AAD5ZSN1_9POAL</name>
<feature type="domain" description="Protein kinase" evidence="6">
    <location>
        <begin position="1"/>
        <end position="256"/>
    </location>
</feature>
<dbReference type="Gene3D" id="1.10.510.10">
    <property type="entry name" value="Transferase(Phosphotransferase) domain 1"/>
    <property type="match status" value="1"/>
</dbReference>
<dbReference type="InterPro" id="IPR011009">
    <property type="entry name" value="Kinase-like_dom_sf"/>
</dbReference>
<proteinExistence type="predicted"/>
<reference evidence="7 8" key="1">
    <citation type="journal article" date="2022" name="Cell">
        <title>Repeat-based holocentromeres influence genome architecture and karyotype evolution.</title>
        <authorList>
            <person name="Hofstatter P.G."/>
            <person name="Thangavel G."/>
            <person name="Lux T."/>
            <person name="Neumann P."/>
            <person name="Vondrak T."/>
            <person name="Novak P."/>
            <person name="Zhang M."/>
            <person name="Costa L."/>
            <person name="Castellani M."/>
            <person name="Scott A."/>
            <person name="Toegelov H."/>
            <person name="Fuchs J."/>
            <person name="Mata-Sucre Y."/>
            <person name="Dias Y."/>
            <person name="Vanzela A.L.L."/>
            <person name="Huettel B."/>
            <person name="Almeida C.C.S."/>
            <person name="Simkova H."/>
            <person name="Souza G."/>
            <person name="Pedrosa-Harand A."/>
            <person name="Macas J."/>
            <person name="Mayer K.F.X."/>
            <person name="Houben A."/>
            <person name="Marques A."/>
        </authorList>
    </citation>
    <scope>NUCLEOTIDE SEQUENCE [LARGE SCALE GENOMIC DNA]</scope>
    <source>
        <strain evidence="7">RhyTen1mFocal</strain>
    </source>
</reference>
<dbReference type="SMART" id="SM00220">
    <property type="entry name" value="S_TKc"/>
    <property type="match status" value="1"/>
</dbReference>
<keyword evidence="2" id="KW-0812">Transmembrane</keyword>
<evidence type="ECO:0000313" key="8">
    <source>
        <dbReference type="Proteomes" id="UP001210211"/>
    </source>
</evidence>
<sequence>MLKDAILGEEEFWAEVNIIGRIYHMNLVKLLGFCSDGTNRLLVSEFIENGSLDRHLFIGDTSKKVLGWTERFKIALGTARGLAYLHEECLEWVIHCDVKPENILLGNDFEPKIVDFGLAKLSKRGGIGSSISRIRGTRGYMAPEWASNLPITAKVDVFSYGIVLLEIVKGKRVSDWTMEEENESLDKMRLLVQMSNERHEIEESWVCYFVDLNLGHNFNKNQAKAMVEIALSCIDEDRNRRPSMNSVVEMLLAHEV</sequence>
<evidence type="ECO:0000259" key="6">
    <source>
        <dbReference type="PROSITE" id="PS50011"/>
    </source>
</evidence>
<comment type="caution">
    <text evidence="7">The sequence shown here is derived from an EMBL/GenBank/DDBJ whole genome shotgun (WGS) entry which is preliminary data.</text>
</comment>
<keyword evidence="8" id="KW-1185">Reference proteome</keyword>
<keyword evidence="3" id="KW-0732">Signal</keyword>